<proteinExistence type="predicted"/>
<feature type="non-terminal residue" evidence="1">
    <location>
        <position position="1"/>
    </location>
</feature>
<dbReference type="EMBL" id="QJKJ01004210">
    <property type="protein sequence ID" value="RDX95086.1"/>
    <property type="molecule type" value="Genomic_DNA"/>
</dbReference>
<dbReference type="OrthoDB" id="1725534at2759"/>
<reference evidence="1" key="1">
    <citation type="submission" date="2018-05" db="EMBL/GenBank/DDBJ databases">
        <title>Draft genome of Mucuna pruriens seed.</title>
        <authorList>
            <person name="Nnadi N.E."/>
            <person name="Vos R."/>
            <person name="Hasami M.H."/>
            <person name="Devisetty U.K."/>
            <person name="Aguiy J.C."/>
        </authorList>
    </citation>
    <scope>NUCLEOTIDE SEQUENCE [LARGE SCALE GENOMIC DNA]</scope>
    <source>
        <strain evidence="1">JCA_2017</strain>
    </source>
</reference>
<organism evidence="1 2">
    <name type="scientific">Mucuna pruriens</name>
    <name type="common">Velvet bean</name>
    <name type="synonym">Dolichos pruriens</name>
    <dbReference type="NCBI Taxonomy" id="157652"/>
    <lineage>
        <taxon>Eukaryota</taxon>
        <taxon>Viridiplantae</taxon>
        <taxon>Streptophyta</taxon>
        <taxon>Embryophyta</taxon>
        <taxon>Tracheophyta</taxon>
        <taxon>Spermatophyta</taxon>
        <taxon>Magnoliopsida</taxon>
        <taxon>eudicotyledons</taxon>
        <taxon>Gunneridae</taxon>
        <taxon>Pentapetalae</taxon>
        <taxon>rosids</taxon>
        <taxon>fabids</taxon>
        <taxon>Fabales</taxon>
        <taxon>Fabaceae</taxon>
        <taxon>Papilionoideae</taxon>
        <taxon>50 kb inversion clade</taxon>
        <taxon>NPAAA clade</taxon>
        <taxon>indigoferoid/millettioid clade</taxon>
        <taxon>Phaseoleae</taxon>
        <taxon>Mucuna</taxon>
    </lineage>
</organism>
<protein>
    <submittedName>
        <fullName evidence="1">Uncharacterized protein</fullName>
    </submittedName>
</protein>
<keyword evidence="2" id="KW-1185">Reference proteome</keyword>
<evidence type="ECO:0000313" key="2">
    <source>
        <dbReference type="Proteomes" id="UP000257109"/>
    </source>
</evidence>
<comment type="caution">
    <text evidence="1">The sequence shown here is derived from an EMBL/GenBank/DDBJ whole genome shotgun (WGS) entry which is preliminary data.</text>
</comment>
<gene>
    <name evidence="1" type="ORF">CR513_22437</name>
</gene>
<name>A0A371GXB6_MUCPR</name>
<dbReference type="AlphaFoldDB" id="A0A371GXB6"/>
<dbReference type="Proteomes" id="UP000257109">
    <property type="component" value="Unassembled WGS sequence"/>
</dbReference>
<accession>A0A371GXB6</accession>
<evidence type="ECO:0000313" key="1">
    <source>
        <dbReference type="EMBL" id="RDX95086.1"/>
    </source>
</evidence>
<sequence>MDRVGPVPRIEDVQILGKGSFPLCLRMLQHRICHGDKKKVSQKGQHPKENPSQKVVVENTVRIANNQDIPRIPTTSFMGGNKDSTQMWVNQTTSNKNVVEHPSTSQLDQDIQAFSKEEMDYL</sequence>